<dbReference type="EnsemblPlants" id="evm.model.02.1475">
    <property type="protein sequence ID" value="cds.evm.model.02.1475"/>
    <property type="gene ID" value="evm.TU.02.1475"/>
</dbReference>
<sequence>MDVVVNLCWATLNQWKKARDISLFPSMNTSCLAEGAKLWTKLDVDNFKINIDAAIFEKEDKFGYNGVIKDHHRFVVAGISGLKEGIVLPELLKF</sequence>
<dbReference type="Proteomes" id="UP000596661">
    <property type="component" value="Chromosome 2"/>
</dbReference>
<dbReference type="EMBL" id="UZAU01000198">
    <property type="status" value="NOT_ANNOTATED_CDS"/>
    <property type="molecule type" value="Genomic_DNA"/>
</dbReference>
<organism evidence="1 2">
    <name type="scientific">Cannabis sativa</name>
    <name type="common">Hemp</name>
    <name type="synonym">Marijuana</name>
    <dbReference type="NCBI Taxonomy" id="3483"/>
    <lineage>
        <taxon>Eukaryota</taxon>
        <taxon>Viridiplantae</taxon>
        <taxon>Streptophyta</taxon>
        <taxon>Embryophyta</taxon>
        <taxon>Tracheophyta</taxon>
        <taxon>Spermatophyta</taxon>
        <taxon>Magnoliopsida</taxon>
        <taxon>eudicotyledons</taxon>
        <taxon>Gunneridae</taxon>
        <taxon>Pentapetalae</taxon>
        <taxon>rosids</taxon>
        <taxon>fabids</taxon>
        <taxon>Rosales</taxon>
        <taxon>Cannabaceae</taxon>
        <taxon>Cannabis</taxon>
    </lineage>
</organism>
<dbReference type="AlphaFoldDB" id="A0A803NTS8"/>
<reference evidence="1" key="1">
    <citation type="submission" date="2018-11" db="EMBL/GenBank/DDBJ databases">
        <authorList>
            <person name="Grassa J C."/>
        </authorList>
    </citation>
    <scope>NUCLEOTIDE SEQUENCE [LARGE SCALE GENOMIC DNA]</scope>
</reference>
<evidence type="ECO:0000313" key="1">
    <source>
        <dbReference type="EnsemblPlants" id="cds.evm.model.02.1475"/>
    </source>
</evidence>
<keyword evidence="2" id="KW-1185">Reference proteome</keyword>
<name>A0A803NTS8_CANSA</name>
<accession>A0A803NTS8</accession>
<evidence type="ECO:0000313" key="2">
    <source>
        <dbReference type="Proteomes" id="UP000596661"/>
    </source>
</evidence>
<protein>
    <submittedName>
        <fullName evidence="1">Uncharacterized protein</fullName>
    </submittedName>
</protein>
<dbReference type="Gramene" id="evm.model.02.1475">
    <property type="protein sequence ID" value="cds.evm.model.02.1475"/>
    <property type="gene ID" value="evm.TU.02.1475"/>
</dbReference>
<reference evidence="1" key="2">
    <citation type="submission" date="2021-03" db="UniProtKB">
        <authorList>
            <consortium name="EnsemblPlants"/>
        </authorList>
    </citation>
    <scope>IDENTIFICATION</scope>
</reference>
<proteinExistence type="predicted"/>